<dbReference type="RefSeq" id="WP_076956687.1">
    <property type="nucleotide sequence ID" value="NZ_MLCO01000054.1"/>
</dbReference>
<dbReference type="PROSITE" id="PS01124">
    <property type="entry name" value="HTH_ARAC_FAMILY_2"/>
    <property type="match status" value="1"/>
</dbReference>
<keyword evidence="3" id="KW-0804">Transcription</keyword>
<keyword evidence="2" id="KW-0238">DNA-binding</keyword>
<dbReference type="GO" id="GO:0043565">
    <property type="term" value="F:sequence-specific DNA binding"/>
    <property type="evidence" value="ECO:0007669"/>
    <property type="project" value="InterPro"/>
</dbReference>
<dbReference type="InterPro" id="IPR018062">
    <property type="entry name" value="HTH_AraC-typ_CS"/>
</dbReference>
<organism evidence="5 6">
    <name type="scientific">Teichococcus deserti</name>
    <dbReference type="NCBI Taxonomy" id="1817963"/>
    <lineage>
        <taxon>Bacteria</taxon>
        <taxon>Pseudomonadati</taxon>
        <taxon>Pseudomonadota</taxon>
        <taxon>Alphaproteobacteria</taxon>
        <taxon>Acetobacterales</taxon>
        <taxon>Roseomonadaceae</taxon>
        <taxon>Roseomonas</taxon>
    </lineage>
</organism>
<dbReference type="PROSITE" id="PS00041">
    <property type="entry name" value="HTH_ARAC_FAMILY_1"/>
    <property type="match status" value="1"/>
</dbReference>
<dbReference type="AlphaFoldDB" id="A0A1V2H4X7"/>
<keyword evidence="6" id="KW-1185">Reference proteome</keyword>
<accession>A0A1V2H4X7</accession>
<dbReference type="InterPro" id="IPR009057">
    <property type="entry name" value="Homeodomain-like_sf"/>
</dbReference>
<dbReference type="GO" id="GO:0003700">
    <property type="term" value="F:DNA-binding transcription factor activity"/>
    <property type="evidence" value="ECO:0007669"/>
    <property type="project" value="InterPro"/>
</dbReference>
<dbReference type="PANTHER" id="PTHR46796">
    <property type="entry name" value="HTH-TYPE TRANSCRIPTIONAL ACTIVATOR RHAS-RELATED"/>
    <property type="match status" value="1"/>
</dbReference>
<proteinExistence type="predicted"/>
<feature type="domain" description="HTH araC/xylS-type" evidence="4">
    <location>
        <begin position="191"/>
        <end position="288"/>
    </location>
</feature>
<reference evidence="5 6" key="1">
    <citation type="submission" date="2016-10" db="EMBL/GenBank/DDBJ databases">
        <title>Draft Genome sequence of Roseomonas sp. strain M3.</title>
        <authorList>
            <person name="Subhash Y."/>
            <person name="Lee S."/>
        </authorList>
    </citation>
    <scope>NUCLEOTIDE SEQUENCE [LARGE SCALE GENOMIC DNA]</scope>
    <source>
        <strain evidence="5 6">M3</strain>
    </source>
</reference>
<dbReference type="Gene3D" id="1.10.10.60">
    <property type="entry name" value="Homeodomain-like"/>
    <property type="match status" value="1"/>
</dbReference>
<evidence type="ECO:0000259" key="4">
    <source>
        <dbReference type="PROSITE" id="PS01124"/>
    </source>
</evidence>
<evidence type="ECO:0000256" key="2">
    <source>
        <dbReference type="ARBA" id="ARBA00023125"/>
    </source>
</evidence>
<dbReference type="SMART" id="SM00342">
    <property type="entry name" value="HTH_ARAC"/>
    <property type="match status" value="1"/>
</dbReference>
<keyword evidence="1" id="KW-0805">Transcription regulation</keyword>
<dbReference type="EMBL" id="MLCO01000054">
    <property type="protein sequence ID" value="ONG56100.1"/>
    <property type="molecule type" value="Genomic_DNA"/>
</dbReference>
<dbReference type="OrthoDB" id="110167at2"/>
<evidence type="ECO:0000256" key="1">
    <source>
        <dbReference type="ARBA" id="ARBA00023015"/>
    </source>
</evidence>
<dbReference type="Pfam" id="PF12833">
    <property type="entry name" value="HTH_18"/>
    <property type="match status" value="1"/>
</dbReference>
<dbReference type="PANTHER" id="PTHR46796:SF6">
    <property type="entry name" value="ARAC SUBFAMILY"/>
    <property type="match status" value="1"/>
</dbReference>
<comment type="caution">
    <text evidence="5">The sequence shown here is derived from an EMBL/GenBank/DDBJ whole genome shotgun (WGS) entry which is preliminary data.</text>
</comment>
<dbReference type="Proteomes" id="UP000188879">
    <property type="component" value="Unassembled WGS sequence"/>
</dbReference>
<sequence length="292" mass="31153">MQTTTFTVQAALAASNARLLHGMALGFARAGAVWSNSHDRVAYRRPQGHTLSLYLQGGEGTRRLGRQGGHGHPGAVCIMPQAQSSDWEITERFAFVHLYLPDAELRRAFAESFDRDARLMTLPDLAFCDAPVLAGALRRLAAALAAQDILAADVAVTEAVVAALAPGLPPGLPRGARPPALKGGLAPHLRRRIGEHVEAHLDTPLRLEALAALAGLSPFHFQRMFRASHGVSPQAWVLRRRLERARTLLRGDTAVARIAAACGFSSQSHLTRAFKAALGTTPAAWRAGLGAG</sequence>
<name>A0A1V2H4X7_9PROT</name>
<dbReference type="InterPro" id="IPR050204">
    <property type="entry name" value="AraC_XylS_family_regulators"/>
</dbReference>
<dbReference type="InterPro" id="IPR018060">
    <property type="entry name" value="HTH_AraC"/>
</dbReference>
<evidence type="ECO:0000313" key="5">
    <source>
        <dbReference type="EMBL" id="ONG56100.1"/>
    </source>
</evidence>
<evidence type="ECO:0000313" key="6">
    <source>
        <dbReference type="Proteomes" id="UP000188879"/>
    </source>
</evidence>
<protein>
    <submittedName>
        <fullName evidence="5">AraC family transcriptional regulator</fullName>
    </submittedName>
</protein>
<dbReference type="SUPFAM" id="SSF46689">
    <property type="entry name" value="Homeodomain-like"/>
    <property type="match status" value="2"/>
</dbReference>
<gene>
    <name evidence="5" type="ORF">BKE38_06980</name>
</gene>
<evidence type="ECO:0000256" key="3">
    <source>
        <dbReference type="ARBA" id="ARBA00023163"/>
    </source>
</evidence>